<accession>A0A8H7BSM4</accession>
<dbReference type="AlphaFoldDB" id="A0A8H7BSM4"/>
<organism evidence="2 3">
    <name type="scientific">Apophysomyces ossiformis</name>
    <dbReference type="NCBI Taxonomy" id="679940"/>
    <lineage>
        <taxon>Eukaryota</taxon>
        <taxon>Fungi</taxon>
        <taxon>Fungi incertae sedis</taxon>
        <taxon>Mucoromycota</taxon>
        <taxon>Mucoromycotina</taxon>
        <taxon>Mucoromycetes</taxon>
        <taxon>Mucorales</taxon>
        <taxon>Mucorineae</taxon>
        <taxon>Mucoraceae</taxon>
        <taxon>Apophysomyces</taxon>
    </lineage>
</organism>
<keyword evidence="3" id="KW-1185">Reference proteome</keyword>
<reference evidence="2" key="1">
    <citation type="submission" date="2020-01" db="EMBL/GenBank/DDBJ databases">
        <title>Genome Sequencing of Three Apophysomyces-Like Fungal Strains Confirms a Novel Fungal Genus in the Mucoromycota with divergent Burkholderia-like Endosymbiotic Bacteria.</title>
        <authorList>
            <person name="Stajich J.E."/>
            <person name="Macias A.M."/>
            <person name="Carter-House D."/>
            <person name="Lovett B."/>
            <person name="Kasson L.R."/>
            <person name="Berry K."/>
            <person name="Grigoriev I."/>
            <person name="Chang Y."/>
            <person name="Spatafora J."/>
            <person name="Kasson M.T."/>
        </authorList>
    </citation>
    <scope>NUCLEOTIDE SEQUENCE</scope>
    <source>
        <strain evidence="2">NRRL A-21654</strain>
    </source>
</reference>
<keyword evidence="1" id="KW-0812">Transmembrane</keyword>
<protein>
    <recommendedName>
        <fullName evidence="4">Transmembrane protein 223</fullName>
    </recommendedName>
</protein>
<evidence type="ECO:0008006" key="4">
    <source>
        <dbReference type="Google" id="ProtNLM"/>
    </source>
</evidence>
<dbReference type="GO" id="GO:0005739">
    <property type="term" value="C:mitochondrion"/>
    <property type="evidence" value="ECO:0007669"/>
    <property type="project" value="TreeGrafter"/>
</dbReference>
<evidence type="ECO:0000313" key="3">
    <source>
        <dbReference type="Proteomes" id="UP000605846"/>
    </source>
</evidence>
<dbReference type="OrthoDB" id="5950063at2759"/>
<sequence>MAMLFPLIRLRLGQHVLNAARAAQRGYASAAKTGLEKKSARSVSKAFKEALQSRDIVFYQGPPAAERMYFYMYISAGVQLFFWGNLASLAYDNYSKKESDAEDAPYVLAPLGQRIAISASLVAVGLGIAGAMCAYPWRCIDRMILLKGGSRVRLITHARFIPSQKIKEYPLEQLYSKQMVHTGLGTTGTDPLSKSVSTQTILRARGERMGYIMDRKGKFADSMLFDKLYYQP</sequence>
<dbReference type="Proteomes" id="UP000605846">
    <property type="component" value="Unassembled WGS sequence"/>
</dbReference>
<evidence type="ECO:0000256" key="1">
    <source>
        <dbReference type="SAM" id="Phobius"/>
    </source>
</evidence>
<proteinExistence type="predicted"/>
<keyword evidence="1" id="KW-0472">Membrane</keyword>
<keyword evidence="1" id="KW-1133">Transmembrane helix</keyword>
<gene>
    <name evidence="2" type="ORF">EC973_004571</name>
</gene>
<evidence type="ECO:0000313" key="2">
    <source>
        <dbReference type="EMBL" id="KAF7729315.1"/>
    </source>
</evidence>
<dbReference type="InterPro" id="IPR026100">
    <property type="entry name" value="Tmem223"/>
</dbReference>
<feature type="transmembrane region" description="Helical" evidence="1">
    <location>
        <begin position="111"/>
        <end position="137"/>
    </location>
</feature>
<comment type="caution">
    <text evidence="2">The sequence shown here is derived from an EMBL/GenBank/DDBJ whole genome shotgun (WGS) entry which is preliminary data.</text>
</comment>
<dbReference type="PANTHER" id="PTHR14549:SF2">
    <property type="entry name" value="TRANSMEMBRANE PROTEIN 223"/>
    <property type="match status" value="1"/>
</dbReference>
<name>A0A8H7BSM4_9FUNG</name>
<dbReference type="Pfam" id="PF06979">
    <property type="entry name" value="TMEM70"/>
    <property type="match status" value="1"/>
</dbReference>
<dbReference type="EMBL" id="JABAYA010000026">
    <property type="protein sequence ID" value="KAF7729315.1"/>
    <property type="molecule type" value="Genomic_DNA"/>
</dbReference>
<dbReference type="PANTHER" id="PTHR14549">
    <property type="entry name" value="TRANSMEMBRANE PROTEIN 223"/>
    <property type="match status" value="1"/>
</dbReference>
<dbReference type="InterPro" id="IPR045325">
    <property type="entry name" value="TMEM70/TMEM186/TMEM223"/>
</dbReference>
<feature type="transmembrane region" description="Helical" evidence="1">
    <location>
        <begin position="70"/>
        <end position="91"/>
    </location>
</feature>